<evidence type="ECO:0000313" key="2">
    <source>
        <dbReference type="EMBL" id="CAJ2514141.1"/>
    </source>
</evidence>
<name>A0AAI8VU14_9PEZI</name>
<dbReference type="AlphaFoldDB" id="A0AAI8VU14"/>
<gene>
    <name evidence="2" type="ORF">KHLLAP_LOCUS14609</name>
</gene>
<accession>A0AAI8VU14</accession>
<dbReference type="Pfam" id="PF20150">
    <property type="entry name" value="2EXR"/>
    <property type="match status" value="1"/>
</dbReference>
<feature type="domain" description="2EXR" evidence="1">
    <location>
        <begin position="4"/>
        <end position="77"/>
    </location>
</feature>
<comment type="caution">
    <text evidence="2">The sequence shown here is derived from an EMBL/GenBank/DDBJ whole genome shotgun (WGS) entry which is preliminary data.</text>
</comment>
<proteinExistence type="predicted"/>
<evidence type="ECO:0000313" key="3">
    <source>
        <dbReference type="Proteomes" id="UP001295740"/>
    </source>
</evidence>
<protein>
    <submittedName>
        <fullName evidence="2">Uu.00g022600.m01.CDS01</fullName>
    </submittedName>
</protein>
<dbReference type="Proteomes" id="UP001295740">
    <property type="component" value="Unassembled WGS sequence"/>
</dbReference>
<reference evidence="2" key="1">
    <citation type="submission" date="2023-10" db="EMBL/GenBank/DDBJ databases">
        <authorList>
            <person name="Hackl T."/>
        </authorList>
    </citation>
    <scope>NUCLEOTIDE SEQUENCE</scope>
</reference>
<dbReference type="EMBL" id="CAUWAG010000020">
    <property type="protein sequence ID" value="CAJ2514141.1"/>
    <property type="molecule type" value="Genomic_DNA"/>
</dbReference>
<keyword evidence="3" id="KW-1185">Reference proteome</keyword>
<organism evidence="2 3">
    <name type="scientific">Anthostomella pinea</name>
    <dbReference type="NCBI Taxonomy" id="933095"/>
    <lineage>
        <taxon>Eukaryota</taxon>
        <taxon>Fungi</taxon>
        <taxon>Dikarya</taxon>
        <taxon>Ascomycota</taxon>
        <taxon>Pezizomycotina</taxon>
        <taxon>Sordariomycetes</taxon>
        <taxon>Xylariomycetidae</taxon>
        <taxon>Xylariales</taxon>
        <taxon>Xylariaceae</taxon>
        <taxon>Anthostomella</taxon>
    </lineage>
</organism>
<sequence length="304" mass="34858">MSEFMRFTILNPDLRIMIWEEVLREESSKRRVLLHTTQAQSIHVVPSPYLASPLLRICCESRILALEKYPVALPVYSLASRRIGRFLPGGLCWHPPRPSPPCTHSDWSEYNFCISCAGESHRIYRERILARLAQGRVQCGLVYISPADDAFVVGIGVAPSLVVNHEYFTIPSAPSFPILWNVVGPSVVNTRMAIFYASTPLSELVRRAITRVQWVDEVNNFTPHPTYDYDGRRAARRWNIDAFPGLTEYTYQYSTYLLNPGRPNDYLADIMDRQGFQTPPCLVSPMAGPWVWAWRIRTDGLRRR</sequence>
<evidence type="ECO:0000259" key="1">
    <source>
        <dbReference type="Pfam" id="PF20150"/>
    </source>
</evidence>
<dbReference type="InterPro" id="IPR045518">
    <property type="entry name" value="2EXR"/>
</dbReference>